<gene>
    <name evidence="2" type="ORF">CDL12_28976</name>
</gene>
<comment type="caution">
    <text evidence="2">The sequence shown here is derived from an EMBL/GenBank/DDBJ whole genome shotgun (WGS) entry which is preliminary data.</text>
</comment>
<feature type="chain" id="PRO_5013594045" description="CLAVATA3/ESR (CLE)-related protein" evidence="1">
    <location>
        <begin position="25"/>
        <end position="80"/>
    </location>
</feature>
<accession>A0A2G9G0U5</accession>
<dbReference type="OrthoDB" id="1413556at2759"/>
<evidence type="ECO:0008006" key="4">
    <source>
        <dbReference type="Google" id="ProtNLM"/>
    </source>
</evidence>
<proteinExistence type="predicted"/>
<dbReference type="AlphaFoldDB" id="A0A2G9G0U5"/>
<dbReference type="EMBL" id="NKXS01008310">
    <property type="protein sequence ID" value="PIM98539.1"/>
    <property type="molecule type" value="Genomic_DNA"/>
</dbReference>
<sequence>MASLKLYFCLILILFVFLLAVCESHSSHLSSSVHFERRVLIESTKKILEESLKTMRSNAIAKNRYMFNRFNPGGPDPKHH</sequence>
<evidence type="ECO:0000313" key="2">
    <source>
        <dbReference type="EMBL" id="PIM98539.1"/>
    </source>
</evidence>
<keyword evidence="3" id="KW-1185">Reference proteome</keyword>
<evidence type="ECO:0000313" key="3">
    <source>
        <dbReference type="Proteomes" id="UP000231279"/>
    </source>
</evidence>
<name>A0A2G9G0U5_9LAMI</name>
<dbReference type="Proteomes" id="UP000231279">
    <property type="component" value="Unassembled WGS sequence"/>
</dbReference>
<organism evidence="2 3">
    <name type="scientific">Handroanthus impetiginosus</name>
    <dbReference type="NCBI Taxonomy" id="429701"/>
    <lineage>
        <taxon>Eukaryota</taxon>
        <taxon>Viridiplantae</taxon>
        <taxon>Streptophyta</taxon>
        <taxon>Embryophyta</taxon>
        <taxon>Tracheophyta</taxon>
        <taxon>Spermatophyta</taxon>
        <taxon>Magnoliopsida</taxon>
        <taxon>eudicotyledons</taxon>
        <taxon>Gunneridae</taxon>
        <taxon>Pentapetalae</taxon>
        <taxon>asterids</taxon>
        <taxon>lamiids</taxon>
        <taxon>Lamiales</taxon>
        <taxon>Bignoniaceae</taxon>
        <taxon>Crescentiina</taxon>
        <taxon>Tabebuia alliance</taxon>
        <taxon>Handroanthus</taxon>
    </lineage>
</organism>
<keyword evidence="1" id="KW-0732">Signal</keyword>
<feature type="signal peptide" evidence="1">
    <location>
        <begin position="1"/>
        <end position="24"/>
    </location>
</feature>
<reference evidence="3" key="1">
    <citation type="journal article" date="2018" name="Gigascience">
        <title>Genome assembly of the Pink Ipe (Handroanthus impetiginosus, Bignoniaceae), a highly valued, ecologically keystone Neotropical timber forest tree.</title>
        <authorList>
            <person name="Silva-Junior O.B."/>
            <person name="Grattapaglia D."/>
            <person name="Novaes E."/>
            <person name="Collevatti R.G."/>
        </authorList>
    </citation>
    <scope>NUCLEOTIDE SEQUENCE [LARGE SCALE GENOMIC DNA]</scope>
    <source>
        <strain evidence="3">cv. UFG-1</strain>
    </source>
</reference>
<evidence type="ECO:0000256" key="1">
    <source>
        <dbReference type="SAM" id="SignalP"/>
    </source>
</evidence>
<protein>
    <recommendedName>
        <fullName evidence="4">CLAVATA3/ESR (CLE)-related protein</fullName>
    </recommendedName>
</protein>